<dbReference type="PATRIC" id="fig|1234595.3.peg.2434"/>
<dbReference type="Proteomes" id="UP000011717">
    <property type="component" value="Unassembled WGS sequence"/>
</dbReference>
<dbReference type="Gene3D" id="2.40.50.840">
    <property type="match status" value="1"/>
</dbReference>
<organism evidence="2 3">
    <name type="scientific">Pacificimonas flava</name>
    <dbReference type="NCBI Taxonomy" id="1234595"/>
    <lineage>
        <taxon>Bacteria</taxon>
        <taxon>Pseudomonadati</taxon>
        <taxon>Pseudomonadota</taxon>
        <taxon>Alphaproteobacteria</taxon>
        <taxon>Sphingomonadales</taxon>
        <taxon>Sphingosinicellaceae</taxon>
        <taxon>Pacificimonas</taxon>
    </lineage>
</organism>
<dbReference type="SUPFAM" id="SSF53901">
    <property type="entry name" value="Thiolase-like"/>
    <property type="match status" value="1"/>
</dbReference>
<sequence>MSATVQANTPCLVGAAQFVGREEDPARALSPADMLARVAADALADAARSSAEPLVAAAALARQIDTLAAIRLFADSGAGAFASPFGTYENLPWSVAQRLSADPAHLIYGPVGGNTPQMLINMLAERIWRGEAEMCLLVGGEALRTQARAAKAGLTLDWGEAAPAPPEQPVDDVRMLSGHEAKHGLALPVNVYPLFETAFGAARGWDPDTHVQRIGALMAPFSEVAAENPYAQVREARTAAELVTPSADNRWIAWPYTKYLVSNLFVDQAGAVLMMSSAKADELGIPDAGRVYLHGSADTHEKLLPVDRPDYARCPAIRIGAAHALAQAGIGANDLNIVDLYSCFPVAVELAAQEIGLSTDDPARLTQTGGLPYFGGAGNAYSMHGIAEIFAKCRAAPDRWGFVFANGGYLTKHSFGVYSGRPGYGERAEPASYQAEIDAMPSPALAEAPLGAGVIEAYTVVHDRGGARFAIIIGGLGENGGGDRFLANMTEGLGALMQANAVGRRITVSAGDKINRAVLA</sequence>
<protein>
    <submittedName>
        <fullName evidence="2">Acetyl-CoA acetyltransferase</fullName>
    </submittedName>
</protein>
<dbReference type="InterPro" id="IPR016039">
    <property type="entry name" value="Thiolase-like"/>
</dbReference>
<dbReference type="PANTHER" id="PTHR42870">
    <property type="entry name" value="ACETYL-COA C-ACETYLTRANSFERASE"/>
    <property type="match status" value="1"/>
</dbReference>
<dbReference type="InterPro" id="IPR040771">
    <property type="entry name" value="TLP1_add_C"/>
</dbReference>
<dbReference type="Gene3D" id="3.40.47.10">
    <property type="match status" value="1"/>
</dbReference>
<dbReference type="OrthoDB" id="4470569at2"/>
<evidence type="ECO:0000313" key="3">
    <source>
        <dbReference type="Proteomes" id="UP000011717"/>
    </source>
</evidence>
<reference evidence="2 3" key="1">
    <citation type="journal article" date="2013" name="Genome Announc.">
        <title>Draft Genome Sequence of Strain JLT2015T, Belonging to the Family Sphingomonadaceae of the Alphaproteobacteria.</title>
        <authorList>
            <person name="Tang K."/>
            <person name="Liu K."/>
            <person name="Li S."/>
            <person name="Jiao N."/>
        </authorList>
    </citation>
    <scope>NUCLEOTIDE SEQUENCE [LARGE SCALE GENOMIC DNA]</scope>
    <source>
        <strain evidence="2 3">JLT2015</strain>
    </source>
</reference>
<name>M2TKD8_9SPHN</name>
<accession>M2TKD8</accession>
<dbReference type="EMBL" id="AMRV01000009">
    <property type="protein sequence ID" value="EMD82146.1"/>
    <property type="molecule type" value="Genomic_DNA"/>
</dbReference>
<keyword evidence="3" id="KW-1185">Reference proteome</keyword>
<dbReference type="RefSeq" id="WP_008603277.1">
    <property type="nucleotide sequence ID" value="NZ_AMRV01000009.1"/>
</dbReference>
<dbReference type="PANTHER" id="PTHR42870:SF2">
    <property type="entry name" value="LIPID-TRANSFER PROTEIN, PUTATIVE-RELATED"/>
    <property type="match status" value="1"/>
</dbReference>
<feature type="domain" description="Thiolase-like protein type 1 additional C-terminal" evidence="1">
    <location>
        <begin position="434"/>
        <end position="510"/>
    </location>
</feature>
<comment type="caution">
    <text evidence="2">The sequence shown here is derived from an EMBL/GenBank/DDBJ whole genome shotgun (WGS) entry which is preliminary data.</text>
</comment>
<evidence type="ECO:0000313" key="2">
    <source>
        <dbReference type="EMBL" id="EMD82146.1"/>
    </source>
</evidence>
<evidence type="ECO:0000259" key="1">
    <source>
        <dbReference type="Pfam" id="PF18313"/>
    </source>
</evidence>
<dbReference type="AlphaFoldDB" id="M2TKD8"/>
<keyword evidence="2" id="KW-0808">Transferase</keyword>
<dbReference type="GO" id="GO:0016746">
    <property type="term" value="F:acyltransferase activity"/>
    <property type="evidence" value="ECO:0007669"/>
    <property type="project" value="InterPro"/>
</dbReference>
<proteinExistence type="predicted"/>
<dbReference type="Pfam" id="PF18313">
    <property type="entry name" value="TLP1_add_C"/>
    <property type="match status" value="1"/>
</dbReference>
<gene>
    <name evidence="2" type="ORF">C725_2432</name>
</gene>